<keyword evidence="2" id="KW-1185">Reference proteome</keyword>
<dbReference type="AlphaFoldDB" id="A0A8X7XT62"/>
<name>A0A8X7XT62_POPTO</name>
<evidence type="ECO:0000313" key="1">
    <source>
        <dbReference type="EMBL" id="KAG6737624.1"/>
    </source>
</evidence>
<organism evidence="1 2">
    <name type="scientific">Populus tomentosa</name>
    <name type="common">Chinese white poplar</name>
    <dbReference type="NCBI Taxonomy" id="118781"/>
    <lineage>
        <taxon>Eukaryota</taxon>
        <taxon>Viridiplantae</taxon>
        <taxon>Streptophyta</taxon>
        <taxon>Embryophyta</taxon>
        <taxon>Tracheophyta</taxon>
        <taxon>Spermatophyta</taxon>
        <taxon>Magnoliopsida</taxon>
        <taxon>eudicotyledons</taxon>
        <taxon>Gunneridae</taxon>
        <taxon>Pentapetalae</taxon>
        <taxon>rosids</taxon>
        <taxon>fabids</taxon>
        <taxon>Malpighiales</taxon>
        <taxon>Salicaceae</taxon>
        <taxon>Saliceae</taxon>
        <taxon>Populus</taxon>
    </lineage>
</organism>
<proteinExistence type="predicted"/>
<dbReference type="PANTHER" id="PTHR43977">
    <property type="entry name" value="STRUCTURAL MAINTENANCE OF CHROMOSOMES PROTEIN 3"/>
    <property type="match status" value="1"/>
</dbReference>
<sequence length="100" mass="12170">MLLKINRKQIIQVVQYLDERLKEQYEEKRELRKYQQLDRQQNSLEYTIYDEELKRAGQKLLEVKEARTNVSEKLAKMYNEVLSAYEESKDLEKVLKDLTK</sequence>
<dbReference type="EMBL" id="JAAWWB010000038">
    <property type="protein sequence ID" value="KAG6737624.1"/>
    <property type="molecule type" value="Genomic_DNA"/>
</dbReference>
<accession>A0A8X7XT62</accession>
<reference evidence="1" key="1">
    <citation type="journal article" date="2020" name="bioRxiv">
        <title>Hybrid origin of Populus tomentosa Carr. identified through genome sequencing and phylogenomic analysis.</title>
        <authorList>
            <person name="An X."/>
            <person name="Gao K."/>
            <person name="Chen Z."/>
            <person name="Li J."/>
            <person name="Yang X."/>
            <person name="Yang X."/>
            <person name="Zhou J."/>
            <person name="Guo T."/>
            <person name="Zhao T."/>
            <person name="Huang S."/>
            <person name="Miao D."/>
            <person name="Khan W.U."/>
            <person name="Rao P."/>
            <person name="Ye M."/>
            <person name="Lei B."/>
            <person name="Liao W."/>
            <person name="Wang J."/>
            <person name="Ji L."/>
            <person name="Li Y."/>
            <person name="Guo B."/>
            <person name="Mustafa N.S."/>
            <person name="Li S."/>
            <person name="Yun Q."/>
            <person name="Keller S.R."/>
            <person name="Mao J."/>
            <person name="Zhang R."/>
            <person name="Strauss S.H."/>
        </authorList>
    </citation>
    <scope>NUCLEOTIDE SEQUENCE</scope>
    <source>
        <strain evidence="1">GM15</strain>
        <tissue evidence="1">Leaf</tissue>
    </source>
</reference>
<comment type="caution">
    <text evidence="1">The sequence shown here is derived from an EMBL/GenBank/DDBJ whole genome shotgun (WGS) entry which is preliminary data.</text>
</comment>
<evidence type="ECO:0000313" key="2">
    <source>
        <dbReference type="Proteomes" id="UP000886885"/>
    </source>
</evidence>
<dbReference type="Proteomes" id="UP000886885">
    <property type="component" value="Chromosome 19D"/>
</dbReference>
<gene>
    <name evidence="1" type="ORF">POTOM_059152</name>
</gene>
<protein>
    <submittedName>
        <fullName evidence="1">Uncharacterized protein</fullName>
    </submittedName>
</protein>
<dbReference type="OrthoDB" id="431497at2759"/>